<dbReference type="Gene3D" id="3.30.1380.20">
    <property type="entry name" value="Trafficking protein particle complex subunit 3"/>
    <property type="match status" value="1"/>
</dbReference>
<evidence type="ECO:0000313" key="1">
    <source>
        <dbReference type="EMBL" id="KIU19292.1"/>
    </source>
</evidence>
<protein>
    <recommendedName>
        <fullName evidence="3">DUF2507 domain-containing protein</fullName>
    </recommendedName>
</protein>
<gene>
    <name evidence="1" type="ORF">ab3b_02412</name>
</gene>
<sequence>MSESGQTTEMNLFALTLLRDRLLPELLQDDESEIIYWAGKALARDVDLTGVMALETFFMDAGFGFLTLTSKKPTEQVWRLDGPVVSARFDENNHASFALEAGFLAQQTQQQLGTGAEAQWEANKQTVVITVMSENPGTLQP</sequence>
<dbReference type="PATRIC" id="fig|137591.24.peg.2370"/>
<proteinExistence type="predicted"/>
<comment type="caution">
    <text evidence="1">The sequence shown here is derived from an EMBL/GenBank/DDBJ whole genome shotgun (WGS) entry which is preliminary data.</text>
</comment>
<evidence type="ECO:0008006" key="3">
    <source>
        <dbReference type="Google" id="ProtNLM"/>
    </source>
</evidence>
<dbReference type="InterPro" id="IPR024096">
    <property type="entry name" value="NO_sig/Golgi_transp_ligand-bd"/>
</dbReference>
<organism evidence="1 2">
    <name type="scientific">Weissella cibaria</name>
    <dbReference type="NCBI Taxonomy" id="137591"/>
    <lineage>
        <taxon>Bacteria</taxon>
        <taxon>Bacillati</taxon>
        <taxon>Bacillota</taxon>
        <taxon>Bacilli</taxon>
        <taxon>Lactobacillales</taxon>
        <taxon>Lactobacillaceae</taxon>
        <taxon>Weissella</taxon>
    </lineage>
</organism>
<dbReference type="AlphaFoldDB" id="A0A0D1LKW4"/>
<name>A0A0D1LKW4_9LACO</name>
<dbReference type="RefSeq" id="WP_043942044.1">
    <property type="nucleotide sequence ID" value="NZ_JWHT01000084.1"/>
</dbReference>
<accession>A0A0D1LKW4</accession>
<dbReference type="InterPro" id="IPR019642">
    <property type="entry name" value="DUF2507"/>
</dbReference>
<dbReference type="EMBL" id="JWHT01000084">
    <property type="protein sequence ID" value="KIU19292.1"/>
    <property type="molecule type" value="Genomic_DNA"/>
</dbReference>
<reference evidence="1" key="1">
    <citation type="journal article" date="2015" name="Microbiology (Mosc.)">
        <title>Genomics of the Weissella cibaria species with an examination of its metabolic traits.</title>
        <authorList>
            <person name="Lynch K.M."/>
            <person name="Lucid A."/>
            <person name="Arendt E.K."/>
            <person name="Sleator R.D."/>
            <person name="Lucey B."/>
            <person name="Coffey A."/>
        </authorList>
    </citation>
    <scope>NUCLEOTIDE SEQUENCE [LARGE SCALE GENOMIC DNA]</scope>
    <source>
        <strain evidence="1">AB3b</strain>
    </source>
</reference>
<dbReference type="Pfam" id="PF10702">
    <property type="entry name" value="DUF2507"/>
    <property type="match status" value="1"/>
</dbReference>
<evidence type="ECO:0000313" key="2">
    <source>
        <dbReference type="Proteomes" id="UP000032289"/>
    </source>
</evidence>
<dbReference type="SUPFAM" id="SSF111126">
    <property type="entry name" value="Ligand-binding domain in the NO signalling and Golgi transport"/>
    <property type="match status" value="1"/>
</dbReference>
<dbReference type="Proteomes" id="UP000032289">
    <property type="component" value="Unassembled WGS sequence"/>
</dbReference>